<dbReference type="PANTHER" id="PTHR44019:SF8">
    <property type="entry name" value="POC1 CENTRIOLAR PROTEIN HOMOLOG"/>
    <property type="match status" value="1"/>
</dbReference>
<feature type="repeat" description="WD" evidence="3">
    <location>
        <begin position="453"/>
        <end position="494"/>
    </location>
</feature>
<sequence length="981" mass="107629">MPQGFRYWAFISYHHRDRREAQWLHRYLERYRVPRHLLGRPLHDIQVPARLAPVFRDRDELPSSVDLGGVVQQALHQSRYLIVLCSPGAAQSRWVNEEVRSFKRLGRERNILCLRLDSAGGQQVFPPALLERYDEQGEVCGRAPEPLAADLKADTRDGAALKLIAGMLDIGYDELRRRERRRRIRNHLLAGALGLCAAASLFSAWHWQQAEKQEALRTQALQARIEMLYRNGREELLAHNEARAAAYLGEAYRLGLDTPALRFMLARAMAAVDPQQLRIRTGVPVWLADVNADLTRAIAIGIDVHLRGYLLAQPQQPIFDLPLGDVDRFFGAFGLGGRVFWLESLGRQGHEMRLFDARDGRLLLREKMNDESLDDSDYGVSPNPLSDDEREVVLLGPDRALHYGAIGASLQRLAGDYSTARYCGGRGLVTAAQDGRIELRDPRRAGVPVLRRFQGLPGRAVVLDCSRDGRLLAAATHDGAVRIWDVDAATLLMSSGHNAIISDLHFSADGQRLMTATRAQVSIWQSRGGALLYAERFLDPAGNPAVMNPEGSMLARIGEGRLSVVDTDSGASLYSLDAHLGGVNAFNFAPDGQHAVSGGNDGTLVIWRLPQAAQQQYRDGTHQAPPLAFASDGRYFVGGSQGGLYDAQGRRQPGFGAGATPALRAALSKDGRQLALADESGALQLHSLPDDRLLDRYAGVAAKVVNLGFDHSGAYLAQAIKEGGIRVLELGTHRQRHQLATDFSRAFAFSPRQAEFAYGSGDTLYLQPTAADAPRWRRQLAIAPATTISAVVFSDDGSRLLVLAERRWAFVIDVASGRLLQRLDHPAAVHFSMGAFSRDGDKIAIADAGKTMLLWHLPSRRYLTLSGHNAAVHTVAFSPDGSLLLSAADDGRLRIWDSQDGELLYSFNAHAGSILPFAAGFAPDGRLAYTTGSDGATRLWPMSGETRTPAQLQQLLRCKIAWVTAGRGLRALEPDPRRCAP</sequence>
<evidence type="ECO:0000259" key="5">
    <source>
        <dbReference type="Pfam" id="PF13676"/>
    </source>
</evidence>
<keyword evidence="4" id="KW-1133">Transmembrane helix</keyword>
<dbReference type="PROSITE" id="PS00678">
    <property type="entry name" value="WD_REPEATS_1"/>
    <property type="match status" value="2"/>
</dbReference>
<dbReference type="RefSeq" id="WP_093283530.1">
    <property type="nucleotide sequence ID" value="NZ_FOFS01000004.1"/>
</dbReference>
<organism evidence="6 7">
    <name type="scientific">Solimonas aquatica</name>
    <dbReference type="NCBI Taxonomy" id="489703"/>
    <lineage>
        <taxon>Bacteria</taxon>
        <taxon>Pseudomonadati</taxon>
        <taxon>Pseudomonadota</taxon>
        <taxon>Gammaproteobacteria</taxon>
        <taxon>Nevskiales</taxon>
        <taxon>Nevskiaceae</taxon>
        <taxon>Solimonas</taxon>
    </lineage>
</organism>
<evidence type="ECO:0000313" key="6">
    <source>
        <dbReference type="EMBL" id="SEQ15530.1"/>
    </source>
</evidence>
<dbReference type="InterPro" id="IPR015943">
    <property type="entry name" value="WD40/YVTN_repeat-like_dom_sf"/>
</dbReference>
<dbReference type="Proteomes" id="UP000199233">
    <property type="component" value="Unassembled WGS sequence"/>
</dbReference>
<dbReference type="PROSITE" id="PS50294">
    <property type="entry name" value="WD_REPEATS_REGION"/>
    <property type="match status" value="2"/>
</dbReference>
<dbReference type="InterPro" id="IPR001680">
    <property type="entry name" value="WD40_rpt"/>
</dbReference>
<reference evidence="7" key="1">
    <citation type="submission" date="2016-10" db="EMBL/GenBank/DDBJ databases">
        <authorList>
            <person name="Varghese N."/>
            <person name="Submissions S."/>
        </authorList>
    </citation>
    <scope>NUCLEOTIDE SEQUENCE [LARGE SCALE GENOMIC DNA]</scope>
    <source>
        <strain evidence="7">DSM 25927</strain>
    </source>
</reference>
<dbReference type="STRING" id="489703.SAMN04488038_104123"/>
<dbReference type="InterPro" id="IPR011047">
    <property type="entry name" value="Quinoprotein_ADH-like_sf"/>
</dbReference>
<dbReference type="GO" id="GO:0007165">
    <property type="term" value="P:signal transduction"/>
    <property type="evidence" value="ECO:0007669"/>
    <property type="project" value="InterPro"/>
</dbReference>
<dbReference type="Gene3D" id="3.40.50.10140">
    <property type="entry name" value="Toll/interleukin-1 receptor homology (TIR) domain"/>
    <property type="match status" value="1"/>
</dbReference>
<keyword evidence="2" id="KW-0677">Repeat</keyword>
<dbReference type="InterPro" id="IPR019775">
    <property type="entry name" value="WD40_repeat_CS"/>
</dbReference>
<feature type="transmembrane region" description="Helical" evidence="4">
    <location>
        <begin position="186"/>
        <end position="207"/>
    </location>
</feature>
<keyword evidence="1 3" id="KW-0853">WD repeat</keyword>
<dbReference type="Gene3D" id="2.130.10.10">
    <property type="entry name" value="YVTN repeat-like/Quinoprotein amine dehydrogenase"/>
    <property type="match status" value="4"/>
</dbReference>
<feature type="repeat" description="WD" evidence="3">
    <location>
        <begin position="576"/>
        <end position="617"/>
    </location>
</feature>
<proteinExistence type="predicted"/>
<dbReference type="SUPFAM" id="SSF52200">
    <property type="entry name" value="Toll/Interleukin receptor TIR domain"/>
    <property type="match status" value="1"/>
</dbReference>
<dbReference type="SMART" id="SM00320">
    <property type="entry name" value="WD40"/>
    <property type="match status" value="6"/>
</dbReference>
<dbReference type="Pfam" id="PF13676">
    <property type="entry name" value="TIR_2"/>
    <property type="match status" value="1"/>
</dbReference>
<dbReference type="EMBL" id="FOFS01000004">
    <property type="protein sequence ID" value="SEQ15530.1"/>
    <property type="molecule type" value="Genomic_DNA"/>
</dbReference>
<dbReference type="InterPro" id="IPR050505">
    <property type="entry name" value="WDR55/POC1"/>
</dbReference>
<evidence type="ECO:0000256" key="3">
    <source>
        <dbReference type="PROSITE-ProRule" id="PRU00221"/>
    </source>
</evidence>
<keyword evidence="7" id="KW-1185">Reference proteome</keyword>
<dbReference type="InterPro" id="IPR035897">
    <property type="entry name" value="Toll_tir_struct_dom_sf"/>
</dbReference>
<dbReference type="SUPFAM" id="SSF50998">
    <property type="entry name" value="Quinoprotein alcohol dehydrogenase-like"/>
    <property type="match status" value="2"/>
</dbReference>
<feature type="domain" description="TIR" evidence="5">
    <location>
        <begin position="10"/>
        <end position="118"/>
    </location>
</feature>
<dbReference type="PROSITE" id="PS50082">
    <property type="entry name" value="WD_REPEATS_2"/>
    <property type="match status" value="3"/>
</dbReference>
<accession>A0A1H9DPS9</accession>
<evidence type="ECO:0000313" key="7">
    <source>
        <dbReference type="Proteomes" id="UP000199233"/>
    </source>
</evidence>
<gene>
    <name evidence="6" type="ORF">SAMN04488038_104123</name>
</gene>
<evidence type="ECO:0000256" key="4">
    <source>
        <dbReference type="SAM" id="Phobius"/>
    </source>
</evidence>
<dbReference type="Pfam" id="PF00400">
    <property type="entry name" value="WD40"/>
    <property type="match status" value="4"/>
</dbReference>
<name>A0A1H9DPS9_9GAMM</name>
<dbReference type="InterPro" id="IPR000157">
    <property type="entry name" value="TIR_dom"/>
</dbReference>
<dbReference type="OrthoDB" id="511103at2"/>
<keyword evidence="4" id="KW-0472">Membrane</keyword>
<feature type="repeat" description="WD" evidence="3">
    <location>
        <begin position="865"/>
        <end position="906"/>
    </location>
</feature>
<dbReference type="AlphaFoldDB" id="A0A1H9DPS9"/>
<keyword evidence="4" id="KW-0812">Transmembrane</keyword>
<evidence type="ECO:0000256" key="1">
    <source>
        <dbReference type="ARBA" id="ARBA00022574"/>
    </source>
</evidence>
<dbReference type="PANTHER" id="PTHR44019">
    <property type="entry name" value="WD REPEAT-CONTAINING PROTEIN 55"/>
    <property type="match status" value="1"/>
</dbReference>
<evidence type="ECO:0000256" key="2">
    <source>
        <dbReference type="ARBA" id="ARBA00022737"/>
    </source>
</evidence>
<protein>
    <submittedName>
        <fullName evidence="6">WD40 repeat</fullName>
    </submittedName>
</protein>